<evidence type="ECO:0000259" key="3">
    <source>
        <dbReference type="Pfam" id="PF14258"/>
    </source>
</evidence>
<protein>
    <submittedName>
        <fullName evidence="4">DUF4350 domain-containing protein</fullName>
    </submittedName>
</protein>
<comment type="caution">
    <text evidence="4">The sequence shown here is derived from an EMBL/GenBank/DDBJ whole genome shotgun (WGS) entry which is preliminary data.</text>
</comment>
<feature type="transmembrane region" description="Helical" evidence="2">
    <location>
        <begin position="56"/>
        <end position="78"/>
    </location>
</feature>
<dbReference type="Pfam" id="PF14258">
    <property type="entry name" value="DUF4350"/>
    <property type="match status" value="1"/>
</dbReference>
<keyword evidence="5" id="KW-1185">Reference proteome</keyword>
<evidence type="ECO:0000256" key="1">
    <source>
        <dbReference type="SAM" id="MobiDB-lite"/>
    </source>
</evidence>
<organism evidence="4 5">
    <name type="scientific">Agromyces neolithicus</name>
    <dbReference type="NCBI Taxonomy" id="269420"/>
    <lineage>
        <taxon>Bacteria</taxon>
        <taxon>Bacillati</taxon>
        <taxon>Actinomycetota</taxon>
        <taxon>Actinomycetes</taxon>
        <taxon>Micrococcales</taxon>
        <taxon>Microbacteriaceae</taxon>
        <taxon>Agromyces</taxon>
    </lineage>
</organism>
<keyword evidence="2" id="KW-1133">Transmembrane helix</keyword>
<feature type="compositionally biased region" description="Basic and acidic residues" evidence="1">
    <location>
        <begin position="432"/>
        <end position="444"/>
    </location>
</feature>
<feature type="domain" description="DUF4350" evidence="3">
    <location>
        <begin position="88"/>
        <end position="262"/>
    </location>
</feature>
<name>A0ABP4YAR5_9MICO</name>
<dbReference type="Proteomes" id="UP001500002">
    <property type="component" value="Unassembled WGS sequence"/>
</dbReference>
<gene>
    <name evidence="4" type="ORF">GCM10009749_09780</name>
</gene>
<proteinExistence type="predicted"/>
<feature type="region of interest" description="Disordered" evidence="1">
    <location>
        <begin position="424"/>
        <end position="444"/>
    </location>
</feature>
<sequence>MSGTPGTVGAIGATRAAASELDHDRPAAASELDHDRPAAAVSLTPTLRASVRRRRIWIGFAVLLVLGAVVLFVVQGAVSGGGPRLAADNPAPTGAKALVQVLRDHGVTVTDARAFDAALEGAKAGATIVVFDEFALLDGDRLALLAMYARRLVVIEPGFAALESLAPGVRAGGVATGSLDDVECELPPAQRAGSLSDGQRLLTIDDAAAADGWQGCFRDGEFGHALASRASDGGELTLVAASTPFENGRIAEAGNAALAIGLAGTSGELVWYIPGPADADAGAAPTLGDLTPGWVSPVLVLAIIVVIAAGVWQGRRFGPLVAENLPVHIPAGETSEGRARLYARNAARTHALDQLRIGAVQRIATALRLPRRAHIDDVTAAAAAATRRDPVAVRRLLADDAPAGDGDLVRLAADLATFEDHVRATLAPETSHPARGDDTAGRRP</sequence>
<dbReference type="EMBL" id="BAAANJ010000002">
    <property type="protein sequence ID" value="GAA1803637.1"/>
    <property type="molecule type" value="Genomic_DNA"/>
</dbReference>
<accession>A0ABP4YAR5</accession>
<dbReference type="RefSeq" id="WP_344293994.1">
    <property type="nucleotide sequence ID" value="NZ_BAAANJ010000002.1"/>
</dbReference>
<evidence type="ECO:0000313" key="5">
    <source>
        <dbReference type="Proteomes" id="UP001500002"/>
    </source>
</evidence>
<keyword evidence="2" id="KW-0812">Transmembrane</keyword>
<dbReference type="InterPro" id="IPR025646">
    <property type="entry name" value="DUF4350"/>
</dbReference>
<keyword evidence="2" id="KW-0472">Membrane</keyword>
<evidence type="ECO:0000313" key="4">
    <source>
        <dbReference type="EMBL" id="GAA1803637.1"/>
    </source>
</evidence>
<reference evidence="5" key="1">
    <citation type="journal article" date="2019" name="Int. J. Syst. Evol. Microbiol.">
        <title>The Global Catalogue of Microorganisms (GCM) 10K type strain sequencing project: providing services to taxonomists for standard genome sequencing and annotation.</title>
        <authorList>
            <consortium name="The Broad Institute Genomics Platform"/>
            <consortium name="The Broad Institute Genome Sequencing Center for Infectious Disease"/>
            <person name="Wu L."/>
            <person name="Ma J."/>
        </authorList>
    </citation>
    <scope>NUCLEOTIDE SEQUENCE [LARGE SCALE GENOMIC DNA]</scope>
    <source>
        <strain evidence="5">JCM 14322</strain>
    </source>
</reference>
<feature type="transmembrane region" description="Helical" evidence="2">
    <location>
        <begin position="294"/>
        <end position="312"/>
    </location>
</feature>
<evidence type="ECO:0000256" key="2">
    <source>
        <dbReference type="SAM" id="Phobius"/>
    </source>
</evidence>